<dbReference type="InterPro" id="IPR003891">
    <property type="entry name" value="Initiation_fac_eIF4g_MI"/>
</dbReference>
<evidence type="ECO:0000256" key="1">
    <source>
        <dbReference type="ARBA" id="ARBA00005775"/>
    </source>
</evidence>
<feature type="region of interest" description="Disordered" evidence="4">
    <location>
        <begin position="253"/>
        <end position="343"/>
    </location>
</feature>
<feature type="compositionally biased region" description="Acidic residues" evidence="4">
    <location>
        <begin position="162"/>
        <end position="171"/>
    </location>
</feature>
<evidence type="ECO:0000259" key="5">
    <source>
        <dbReference type="PROSITE" id="PS51366"/>
    </source>
</evidence>
<feature type="region of interest" description="Disordered" evidence="4">
    <location>
        <begin position="1"/>
        <end position="24"/>
    </location>
</feature>
<feature type="region of interest" description="Disordered" evidence="4">
    <location>
        <begin position="143"/>
        <end position="200"/>
    </location>
</feature>
<reference evidence="6" key="1">
    <citation type="submission" date="2021-12" db="EMBL/GenBank/DDBJ databases">
        <title>Prjna785345.</title>
        <authorList>
            <person name="Rujirawat T."/>
            <person name="Krajaejun T."/>
        </authorList>
    </citation>
    <scope>NUCLEOTIDE SEQUENCE</scope>
    <source>
        <strain evidence="6">Pi057C3</strain>
    </source>
</reference>
<dbReference type="InterPro" id="IPR016024">
    <property type="entry name" value="ARM-type_fold"/>
</dbReference>
<evidence type="ECO:0000313" key="6">
    <source>
        <dbReference type="EMBL" id="KAJ0397053.1"/>
    </source>
</evidence>
<dbReference type="Pfam" id="PF02847">
    <property type="entry name" value="MA3"/>
    <property type="match status" value="1"/>
</dbReference>
<dbReference type="PANTHER" id="PTHR23253">
    <property type="entry name" value="EUKARYOTIC TRANSLATION INITIATION FACTOR 4 GAMMA"/>
    <property type="match status" value="1"/>
</dbReference>
<organism evidence="6 7">
    <name type="scientific">Pythium insidiosum</name>
    <name type="common">Pythiosis disease agent</name>
    <dbReference type="NCBI Taxonomy" id="114742"/>
    <lineage>
        <taxon>Eukaryota</taxon>
        <taxon>Sar</taxon>
        <taxon>Stramenopiles</taxon>
        <taxon>Oomycota</taxon>
        <taxon>Peronosporomycetes</taxon>
        <taxon>Pythiales</taxon>
        <taxon>Pythiaceae</taxon>
        <taxon>Pythium</taxon>
    </lineage>
</organism>
<dbReference type="PANTHER" id="PTHR23253:SF9">
    <property type="entry name" value="EUKARYOTIC TRANSLATION INITIATION FACTOR 4 GAMMA 2"/>
    <property type="match status" value="1"/>
</dbReference>
<dbReference type="SUPFAM" id="SSF48371">
    <property type="entry name" value="ARM repeat"/>
    <property type="match status" value="2"/>
</dbReference>
<feature type="compositionally biased region" description="Low complexity" evidence="4">
    <location>
        <begin position="147"/>
        <end position="161"/>
    </location>
</feature>
<protein>
    <recommendedName>
        <fullName evidence="5">MI domain-containing protein</fullName>
    </recommendedName>
</protein>
<dbReference type="SMART" id="SM00543">
    <property type="entry name" value="MIF4G"/>
    <property type="match status" value="1"/>
</dbReference>
<dbReference type="Gene3D" id="1.25.40.180">
    <property type="match status" value="2"/>
</dbReference>
<keyword evidence="3" id="KW-0648">Protein biosynthesis</keyword>
<keyword evidence="7" id="KW-1185">Reference proteome</keyword>
<feature type="compositionally biased region" description="Low complexity" evidence="4">
    <location>
        <begin position="720"/>
        <end position="735"/>
    </location>
</feature>
<feature type="compositionally biased region" description="Low complexity" evidence="4">
    <location>
        <begin position="172"/>
        <end position="184"/>
    </location>
</feature>
<feature type="region of interest" description="Disordered" evidence="4">
    <location>
        <begin position="54"/>
        <end position="74"/>
    </location>
</feature>
<feature type="region of interest" description="Disordered" evidence="4">
    <location>
        <begin position="592"/>
        <end position="767"/>
    </location>
</feature>
<feature type="compositionally biased region" description="Low complexity" evidence="4">
    <location>
        <begin position="639"/>
        <end position="652"/>
    </location>
</feature>
<feature type="compositionally biased region" description="Polar residues" evidence="4">
    <location>
        <begin position="687"/>
        <end position="702"/>
    </location>
</feature>
<comment type="caution">
    <text evidence="6">The sequence shown here is derived from an EMBL/GenBank/DDBJ whole genome shotgun (WGS) entry which is preliminary data.</text>
</comment>
<proteinExistence type="inferred from homology"/>
<dbReference type="GO" id="GO:0003743">
    <property type="term" value="F:translation initiation factor activity"/>
    <property type="evidence" value="ECO:0007669"/>
    <property type="project" value="UniProtKB-KW"/>
</dbReference>
<feature type="compositionally biased region" description="Basic and acidic residues" evidence="4">
    <location>
        <begin position="592"/>
        <end position="602"/>
    </location>
</feature>
<dbReference type="InterPro" id="IPR003890">
    <property type="entry name" value="MIF4G-like_typ-3"/>
</dbReference>
<dbReference type="GO" id="GO:0016281">
    <property type="term" value="C:eukaryotic translation initiation factor 4F complex"/>
    <property type="evidence" value="ECO:0007669"/>
    <property type="project" value="TreeGrafter"/>
</dbReference>
<evidence type="ECO:0000256" key="2">
    <source>
        <dbReference type="ARBA" id="ARBA00022540"/>
    </source>
</evidence>
<keyword evidence="2" id="KW-0396">Initiation factor</keyword>
<dbReference type="PROSITE" id="PS51366">
    <property type="entry name" value="MI"/>
    <property type="match status" value="1"/>
</dbReference>
<evidence type="ECO:0000256" key="4">
    <source>
        <dbReference type="SAM" id="MobiDB-lite"/>
    </source>
</evidence>
<dbReference type="AlphaFoldDB" id="A0AAD5LZI7"/>
<dbReference type="EMBL" id="JAKCXM010000269">
    <property type="protein sequence ID" value="KAJ0397053.1"/>
    <property type="molecule type" value="Genomic_DNA"/>
</dbReference>
<accession>A0AAD5LZI7</accession>
<dbReference type="SMART" id="SM00544">
    <property type="entry name" value="MA3"/>
    <property type="match status" value="1"/>
</dbReference>
<comment type="similarity">
    <text evidence="1">Belongs to the eukaryotic initiation factor 4G family.</text>
</comment>
<gene>
    <name evidence="6" type="ORF">P43SY_010037</name>
</gene>
<dbReference type="Pfam" id="PF02854">
    <property type="entry name" value="MIF4G"/>
    <property type="match status" value="1"/>
</dbReference>
<dbReference type="GO" id="GO:0003729">
    <property type="term" value="F:mRNA binding"/>
    <property type="evidence" value="ECO:0007669"/>
    <property type="project" value="TreeGrafter"/>
</dbReference>
<dbReference type="Proteomes" id="UP001209570">
    <property type="component" value="Unassembled WGS sequence"/>
</dbReference>
<name>A0AAD5LZI7_PYTIN</name>
<feature type="domain" description="MI" evidence="5">
    <location>
        <begin position="769"/>
        <end position="891"/>
    </location>
</feature>
<sequence length="952" mass="102171">MDSHALPPNQSATHSSPAPAAGAAAAKLKLNPTAKTFVPTFSLASAADAKPFVPGQSASAPAPTPAPAPVSSTLKPSAKEFKPLSYSATPYVPSSFLPRPPHVPVHQPMYPAPPPSAPAAIPTPASPVVEVAKPADVIAADEEPAHTDASSASSTSSAPAEPEAEVEEAPEPESAATEEAAVEAPVDEKEPEVVDAAPSKSVAAKEADAAAAADAVVAARFSYTIAQLLELQPSSFPVPPGVSALTIFATKSDKDDEAPATGKPGKQGGSRRGESSRNLQRSNSSFGEGRGRGGRGRSGRGGRNAAPEPPLEDVAPLQINEETRWKPSHAKSRLDEPVDTTESSLKEAKSILNKLSIEKFDKLSDQLIEVAVRSLEVLQGVIDMVIAKAQMEWHFSTMYAELCAKIAQTEMPAMALDENEVAQDTHKLFRKLLLSRCQKEFEVTPSKEGLEELPEDERLEKELLLKRATLGHIRFVGELFKQRMLSSRIMHQCVQRLFGDLEAPDEESLECLCKLLTTIGQTLESAPRDQAERDFIQQYYALIKQLSGDAKRLSTRVRFMLQDLLDLRKNNWVARRKETKAMTIAEVHAEAAREAKEKEKASKAANGSSRGLQRSQSMMMPPPTPPSLEKRRSSGGGASAAWKARAAAAAAANSSDPDGWETVGPARPKLVKSRSSVERAPRVPSMGRNSSDGTVARQNSFSMLDAAPRSSRKDRERSHSSSSAQGAARRSSSSSNLPEDAKSGRPRSSSPRKARQPESDAAPSLTPDAFKKKIKGIYEEFVGLRDMQEAVECVTALQTREHDLLLATELLNTALEKGAAEREATAELLAGLYERELLAADALATAVHELLEFAEDMEIDIPHTIKYIAEMIAPSVATKALPLSRVSASAEHLVASGKAAKLVAATLSFIADEEKVKAALVEFELQSVLPEEQRNAEGLEALCKAHQLEFLL</sequence>
<evidence type="ECO:0000256" key="3">
    <source>
        <dbReference type="ARBA" id="ARBA00022917"/>
    </source>
</evidence>
<feature type="compositionally biased region" description="Polar residues" evidence="4">
    <location>
        <begin position="606"/>
        <end position="617"/>
    </location>
</feature>
<evidence type="ECO:0000313" key="7">
    <source>
        <dbReference type="Proteomes" id="UP001209570"/>
    </source>
</evidence>